<dbReference type="InterPro" id="IPR047664">
    <property type="entry name" value="SWEET"/>
</dbReference>
<comment type="subcellular location">
    <subcellularLocation>
        <location evidence="1 11">Cell membrane</location>
        <topology evidence="1 11">Multi-pass membrane protein</topology>
    </subcellularLocation>
</comment>
<comment type="function">
    <text evidence="11">Mediates both low-affinity uptake and efflux of sugar across the membrane.</text>
</comment>
<dbReference type="Proteomes" id="UP001454036">
    <property type="component" value="Unassembled WGS sequence"/>
</dbReference>
<comment type="caution">
    <text evidence="12">The sequence shown here is derived from an EMBL/GenBank/DDBJ whole genome shotgun (WGS) entry which is preliminary data.</text>
</comment>
<dbReference type="AlphaFoldDB" id="A0AAV3QW62"/>
<dbReference type="PANTHER" id="PTHR10791">
    <property type="entry name" value="RAG1-ACTIVATING PROTEIN 1"/>
    <property type="match status" value="1"/>
</dbReference>
<keyword evidence="7" id="KW-0677">Repeat</keyword>
<dbReference type="GO" id="GO:0051260">
    <property type="term" value="P:protein homooligomerization"/>
    <property type="evidence" value="ECO:0007669"/>
    <property type="project" value="UniProtKB-ARBA"/>
</dbReference>
<evidence type="ECO:0000313" key="12">
    <source>
        <dbReference type="EMBL" id="GAA0168349.1"/>
    </source>
</evidence>
<comment type="similarity">
    <text evidence="2 11">Belongs to the SWEET sugar transporter family.</text>
</comment>
<dbReference type="Pfam" id="PF03083">
    <property type="entry name" value="MtN3_slv"/>
    <property type="match status" value="2"/>
</dbReference>
<evidence type="ECO:0000256" key="11">
    <source>
        <dbReference type="RuleBase" id="RU910715"/>
    </source>
</evidence>
<feature type="transmembrane region" description="Helical" evidence="11">
    <location>
        <begin position="73"/>
        <end position="95"/>
    </location>
</feature>
<feature type="transmembrane region" description="Helical" evidence="11">
    <location>
        <begin position="194"/>
        <end position="215"/>
    </location>
</feature>
<keyword evidence="13" id="KW-1185">Reference proteome</keyword>
<dbReference type="FunFam" id="1.20.1280.290:FF:000001">
    <property type="entry name" value="Bidirectional sugar transporter SWEET"/>
    <property type="match status" value="1"/>
</dbReference>
<evidence type="ECO:0000256" key="7">
    <source>
        <dbReference type="ARBA" id="ARBA00022737"/>
    </source>
</evidence>
<keyword evidence="4" id="KW-1003">Cell membrane</keyword>
<evidence type="ECO:0000256" key="6">
    <source>
        <dbReference type="ARBA" id="ARBA00022692"/>
    </source>
</evidence>
<dbReference type="EMBL" id="BAABME010006434">
    <property type="protein sequence ID" value="GAA0168349.1"/>
    <property type="molecule type" value="Genomic_DNA"/>
</dbReference>
<evidence type="ECO:0000256" key="8">
    <source>
        <dbReference type="ARBA" id="ARBA00022989"/>
    </source>
</evidence>
<evidence type="ECO:0000256" key="1">
    <source>
        <dbReference type="ARBA" id="ARBA00004651"/>
    </source>
</evidence>
<proteinExistence type="inferred from homology"/>
<feature type="transmembrane region" description="Helical" evidence="11">
    <location>
        <begin position="169"/>
        <end position="188"/>
    </location>
</feature>
<dbReference type="GO" id="GO:0051119">
    <property type="term" value="F:sugar transmembrane transporter activity"/>
    <property type="evidence" value="ECO:0007669"/>
    <property type="project" value="InterPro"/>
</dbReference>
<keyword evidence="5 11" id="KW-0762">Sugar transport</keyword>
<keyword evidence="9 11" id="KW-0472">Membrane</keyword>
<dbReference type="InterPro" id="IPR004316">
    <property type="entry name" value="SWEET_rpt"/>
</dbReference>
<organism evidence="12 13">
    <name type="scientific">Lithospermum erythrorhizon</name>
    <name type="common">Purple gromwell</name>
    <name type="synonym">Lithospermum officinale var. erythrorhizon</name>
    <dbReference type="NCBI Taxonomy" id="34254"/>
    <lineage>
        <taxon>Eukaryota</taxon>
        <taxon>Viridiplantae</taxon>
        <taxon>Streptophyta</taxon>
        <taxon>Embryophyta</taxon>
        <taxon>Tracheophyta</taxon>
        <taxon>Spermatophyta</taxon>
        <taxon>Magnoliopsida</taxon>
        <taxon>eudicotyledons</taxon>
        <taxon>Gunneridae</taxon>
        <taxon>Pentapetalae</taxon>
        <taxon>asterids</taxon>
        <taxon>lamiids</taxon>
        <taxon>Boraginales</taxon>
        <taxon>Boraginaceae</taxon>
        <taxon>Boraginoideae</taxon>
        <taxon>Lithospermeae</taxon>
        <taxon>Lithospermum</taxon>
    </lineage>
</organism>
<gene>
    <name evidence="12" type="ORF">LIER_23084</name>
</gene>
<evidence type="ECO:0000256" key="9">
    <source>
        <dbReference type="ARBA" id="ARBA00023136"/>
    </source>
</evidence>
<evidence type="ECO:0000256" key="10">
    <source>
        <dbReference type="ARBA" id="ARBA00037238"/>
    </source>
</evidence>
<name>A0AAV3QW62_LITER</name>
<dbReference type="GO" id="GO:0005886">
    <property type="term" value="C:plasma membrane"/>
    <property type="evidence" value="ECO:0007669"/>
    <property type="project" value="UniProtKB-SubCell"/>
</dbReference>
<accession>A0AAV3QW62</accession>
<sequence length="242" mass="26892">MVTHAAHTARTVIGIIGNVISFCLFASPMPTFWRIFKNKSSEEFHPYPYIACVMNCLFWIFYGLPIVHPDSTLVITINAIGLFLELSYLLIFFIYTHKKYRIHIVAGLLAEVILLAIVAAPTLKLCHTHAMRSMVVGIVCIVFGVIMYSSPLSIMKKVITTKSVEFMPFWLSVAAFSNGVCWTVYALLQFDLYILISNGLGAVSGALQLILYACYYKRKPSGEEGSHAAKVAALQDESKLPA</sequence>
<evidence type="ECO:0000256" key="5">
    <source>
        <dbReference type="ARBA" id="ARBA00022597"/>
    </source>
</evidence>
<evidence type="ECO:0000256" key="2">
    <source>
        <dbReference type="ARBA" id="ARBA00007809"/>
    </source>
</evidence>
<evidence type="ECO:0000256" key="4">
    <source>
        <dbReference type="ARBA" id="ARBA00022475"/>
    </source>
</evidence>
<protein>
    <recommendedName>
        <fullName evidence="11">Bidirectional sugar transporter SWEET</fullName>
    </recommendedName>
</protein>
<feature type="transmembrane region" description="Helical" evidence="11">
    <location>
        <begin position="47"/>
        <end position="67"/>
    </location>
</feature>
<comment type="function">
    <text evidence="10">Mediates both low-affinity uptake and efflux of sugar across the plasma membrane.</text>
</comment>
<keyword evidence="6 11" id="KW-0812">Transmembrane</keyword>
<evidence type="ECO:0000256" key="3">
    <source>
        <dbReference type="ARBA" id="ARBA00022448"/>
    </source>
</evidence>
<feature type="transmembrane region" description="Helical" evidence="11">
    <location>
        <begin position="12"/>
        <end position="35"/>
    </location>
</feature>
<keyword evidence="8 11" id="KW-1133">Transmembrane helix</keyword>
<evidence type="ECO:0000313" key="13">
    <source>
        <dbReference type="Proteomes" id="UP001454036"/>
    </source>
</evidence>
<dbReference type="PANTHER" id="PTHR10791:SF30">
    <property type="entry name" value="SUGAR TRANSPORTER SWEET1"/>
    <property type="match status" value="1"/>
</dbReference>
<keyword evidence="3 11" id="KW-0813">Transport</keyword>
<reference evidence="12 13" key="1">
    <citation type="submission" date="2024-01" db="EMBL/GenBank/DDBJ databases">
        <title>The complete chloroplast genome sequence of Lithospermum erythrorhizon: insights into the phylogenetic relationship among Boraginaceae species and the maternal lineages of purple gromwells.</title>
        <authorList>
            <person name="Okada T."/>
            <person name="Watanabe K."/>
        </authorList>
    </citation>
    <scope>NUCLEOTIDE SEQUENCE [LARGE SCALE GENOMIC DNA]</scope>
</reference>
<dbReference type="FunFam" id="1.20.1280.290:FF:000002">
    <property type="entry name" value="Bidirectional sugar transporter SWEET"/>
    <property type="match status" value="1"/>
</dbReference>
<feature type="transmembrane region" description="Helical" evidence="11">
    <location>
        <begin position="129"/>
        <end position="148"/>
    </location>
</feature>
<feature type="transmembrane region" description="Helical" evidence="11">
    <location>
        <begin position="102"/>
        <end position="123"/>
    </location>
</feature>
<dbReference type="Gene3D" id="1.20.1280.290">
    <property type="match status" value="2"/>
</dbReference>